<dbReference type="OrthoDB" id="2369050at2759"/>
<protein>
    <submittedName>
        <fullName evidence="2">Uncharacterized protein</fullName>
    </submittedName>
</protein>
<dbReference type="EMBL" id="KV425575">
    <property type="protein sequence ID" value="KZT24809.1"/>
    <property type="molecule type" value="Genomic_DNA"/>
</dbReference>
<dbReference type="STRING" id="1314782.A0A165S8L4"/>
<proteinExistence type="predicted"/>
<accession>A0A165S8L4</accession>
<sequence>MADWYHSNQDRIDKLTHDAYIEEMKILYLCHDWEEDLRDEVLKSTQGDGLFWDWINRVQSTNALLKGTASHFAELTLRFHFEVHMHPDTKRYCRKEARSLKALNFKAWINAVQLLDEEHVHDKKKQADAISDALCRQGQRPRTQVTTTLSTNPPRTGASTSYTTNRLPVLTDSERVLLMKYSGCFNCCKFGVNHRRATCTERPDPTTYKTLTDADVPAHLKASGSNTTSARAPRPVATINSATVEEVVDEEGPPHPVAVVMPSCVLGDGTDSEPDVWD</sequence>
<dbReference type="AlphaFoldDB" id="A0A165S8L4"/>
<evidence type="ECO:0000256" key="1">
    <source>
        <dbReference type="SAM" id="MobiDB-lite"/>
    </source>
</evidence>
<gene>
    <name evidence="2" type="ORF">NEOLEDRAFT_1148374</name>
</gene>
<evidence type="ECO:0000313" key="3">
    <source>
        <dbReference type="Proteomes" id="UP000076761"/>
    </source>
</evidence>
<organism evidence="2 3">
    <name type="scientific">Neolentinus lepideus HHB14362 ss-1</name>
    <dbReference type="NCBI Taxonomy" id="1314782"/>
    <lineage>
        <taxon>Eukaryota</taxon>
        <taxon>Fungi</taxon>
        <taxon>Dikarya</taxon>
        <taxon>Basidiomycota</taxon>
        <taxon>Agaricomycotina</taxon>
        <taxon>Agaricomycetes</taxon>
        <taxon>Gloeophyllales</taxon>
        <taxon>Gloeophyllaceae</taxon>
        <taxon>Neolentinus</taxon>
    </lineage>
</organism>
<evidence type="ECO:0000313" key="2">
    <source>
        <dbReference type="EMBL" id="KZT24809.1"/>
    </source>
</evidence>
<name>A0A165S8L4_9AGAM</name>
<feature type="region of interest" description="Disordered" evidence="1">
    <location>
        <begin position="141"/>
        <end position="163"/>
    </location>
</feature>
<keyword evidence="3" id="KW-1185">Reference proteome</keyword>
<dbReference type="InParanoid" id="A0A165S8L4"/>
<dbReference type="Proteomes" id="UP000076761">
    <property type="component" value="Unassembled WGS sequence"/>
</dbReference>
<reference evidence="2 3" key="1">
    <citation type="journal article" date="2016" name="Mol. Biol. Evol.">
        <title>Comparative Genomics of Early-Diverging Mushroom-Forming Fungi Provides Insights into the Origins of Lignocellulose Decay Capabilities.</title>
        <authorList>
            <person name="Nagy L.G."/>
            <person name="Riley R."/>
            <person name="Tritt A."/>
            <person name="Adam C."/>
            <person name="Daum C."/>
            <person name="Floudas D."/>
            <person name="Sun H."/>
            <person name="Yadav J.S."/>
            <person name="Pangilinan J."/>
            <person name="Larsson K.H."/>
            <person name="Matsuura K."/>
            <person name="Barry K."/>
            <person name="Labutti K."/>
            <person name="Kuo R."/>
            <person name="Ohm R.A."/>
            <person name="Bhattacharya S.S."/>
            <person name="Shirouzu T."/>
            <person name="Yoshinaga Y."/>
            <person name="Martin F.M."/>
            <person name="Grigoriev I.V."/>
            <person name="Hibbett D.S."/>
        </authorList>
    </citation>
    <scope>NUCLEOTIDE SEQUENCE [LARGE SCALE GENOMIC DNA]</scope>
    <source>
        <strain evidence="2 3">HHB14362 ss-1</strain>
    </source>
</reference>